<dbReference type="GO" id="GO:0005829">
    <property type="term" value="C:cytosol"/>
    <property type="evidence" value="ECO:0007669"/>
    <property type="project" value="TreeGrafter"/>
</dbReference>
<evidence type="ECO:0008006" key="7">
    <source>
        <dbReference type="Google" id="ProtNLM"/>
    </source>
</evidence>
<keyword evidence="2" id="KW-0949">S-adenosyl-L-methionine</keyword>
<dbReference type="InterPro" id="IPR058240">
    <property type="entry name" value="rSAM_sf"/>
</dbReference>
<dbReference type="EMBL" id="LAZR01047815">
    <property type="protein sequence ID" value="KKK93341.1"/>
    <property type="molecule type" value="Genomic_DNA"/>
</dbReference>
<protein>
    <recommendedName>
        <fullName evidence="7">Radical SAM core domain-containing protein</fullName>
    </recommendedName>
</protein>
<dbReference type="Gene3D" id="3.30.750.200">
    <property type="match status" value="1"/>
</dbReference>
<dbReference type="SUPFAM" id="SSF102114">
    <property type="entry name" value="Radical SAM enzymes"/>
    <property type="match status" value="1"/>
</dbReference>
<accession>A0A0F9C9H4</accession>
<dbReference type="InterPro" id="IPR051198">
    <property type="entry name" value="BchE-like"/>
</dbReference>
<evidence type="ECO:0000256" key="4">
    <source>
        <dbReference type="ARBA" id="ARBA00023004"/>
    </source>
</evidence>
<dbReference type="AlphaFoldDB" id="A0A0F9C9H4"/>
<evidence type="ECO:0000256" key="5">
    <source>
        <dbReference type="ARBA" id="ARBA00023014"/>
    </source>
</evidence>
<evidence type="ECO:0000256" key="2">
    <source>
        <dbReference type="ARBA" id="ARBA00022691"/>
    </source>
</evidence>
<dbReference type="PANTHER" id="PTHR43409:SF7">
    <property type="entry name" value="BLL1977 PROTEIN"/>
    <property type="match status" value="1"/>
</dbReference>
<evidence type="ECO:0000256" key="3">
    <source>
        <dbReference type="ARBA" id="ARBA00022723"/>
    </source>
</evidence>
<comment type="cofactor">
    <cofactor evidence="1">
        <name>[4Fe-4S] cluster</name>
        <dbReference type="ChEBI" id="CHEBI:49883"/>
    </cofactor>
</comment>
<reference evidence="6" key="1">
    <citation type="journal article" date="2015" name="Nature">
        <title>Complex archaea that bridge the gap between prokaryotes and eukaryotes.</title>
        <authorList>
            <person name="Spang A."/>
            <person name="Saw J.H."/>
            <person name="Jorgensen S.L."/>
            <person name="Zaremba-Niedzwiedzka K."/>
            <person name="Martijn J."/>
            <person name="Lind A.E."/>
            <person name="van Eijk R."/>
            <person name="Schleper C."/>
            <person name="Guy L."/>
            <person name="Ettema T.J."/>
        </authorList>
    </citation>
    <scope>NUCLEOTIDE SEQUENCE</scope>
</reference>
<organism evidence="6">
    <name type="scientific">marine sediment metagenome</name>
    <dbReference type="NCBI Taxonomy" id="412755"/>
    <lineage>
        <taxon>unclassified sequences</taxon>
        <taxon>metagenomes</taxon>
        <taxon>ecological metagenomes</taxon>
    </lineage>
</organism>
<keyword evidence="5" id="KW-0411">Iron-sulfur</keyword>
<dbReference type="GO" id="GO:0046872">
    <property type="term" value="F:metal ion binding"/>
    <property type="evidence" value="ECO:0007669"/>
    <property type="project" value="UniProtKB-KW"/>
</dbReference>
<evidence type="ECO:0000256" key="1">
    <source>
        <dbReference type="ARBA" id="ARBA00001966"/>
    </source>
</evidence>
<dbReference type="GO" id="GO:0051536">
    <property type="term" value="F:iron-sulfur cluster binding"/>
    <property type="evidence" value="ECO:0007669"/>
    <property type="project" value="UniProtKB-KW"/>
</dbReference>
<name>A0A0F9C9H4_9ZZZZ</name>
<evidence type="ECO:0000313" key="6">
    <source>
        <dbReference type="EMBL" id="KKK93341.1"/>
    </source>
</evidence>
<dbReference type="PANTHER" id="PTHR43409">
    <property type="entry name" value="ANAEROBIC MAGNESIUM-PROTOPORPHYRIN IX MONOMETHYL ESTER CYCLASE-RELATED"/>
    <property type="match status" value="1"/>
</dbReference>
<sequence>SRVFLFSDVDIAGNHAWAMDLFHRLAPLKIRWASMCDILVATNDRLLATMRDSGCLGLFVGLESPRAETLKESGKRYARADRYPEMIRKLHAHRISIWGSFILGFDTEDWRDCMNTIRFAQRTDLSMGLFPILTPYPGTAFFEEFRAQGRLLTTDWDRYNGGSVVFQPRRMTPDQLRHAQLAAFHEFYSPRSMIKRLKAWPLKKHSYLANLAIWRGMTWYFSRRGRPLPHFSDFEAPDSPARIAASLGLRPAAGG</sequence>
<gene>
    <name evidence="6" type="ORF">LCGC14_2693850</name>
</gene>
<comment type="caution">
    <text evidence="6">The sequence shown here is derived from an EMBL/GenBank/DDBJ whole genome shotgun (WGS) entry which is preliminary data.</text>
</comment>
<feature type="non-terminal residue" evidence="6">
    <location>
        <position position="1"/>
    </location>
</feature>
<proteinExistence type="predicted"/>
<keyword evidence="3" id="KW-0479">Metal-binding</keyword>
<keyword evidence="4" id="KW-0408">Iron</keyword>